<feature type="compositionally biased region" description="Low complexity" evidence="1">
    <location>
        <begin position="10"/>
        <end position="32"/>
    </location>
</feature>
<dbReference type="EMBL" id="CAKKNE010000001">
    <property type="protein sequence ID" value="CAH0365395.1"/>
    <property type="molecule type" value="Genomic_DNA"/>
</dbReference>
<name>A0A6S8R039_9STRA</name>
<feature type="region of interest" description="Disordered" evidence="1">
    <location>
        <begin position="77"/>
        <end position="271"/>
    </location>
</feature>
<proteinExistence type="predicted"/>
<sequence>MAHFQEPRSPRALRSPPASPAKPAESPTSPTARKTAKRSLGETSPGGSRPPRPKRVNSYSELNFSSIVRVDSLGTMALPAFGEGGSASEDENSKRRPARAPSFGIDVDEEEEHGEVEQRADTTAGATPPAIVAAFGSRPMPPPPPPRGASPGVVTASPGPTPPPQPRPSVRRNARSFAELGEEEVVREDEQWVAPEPASQPSPPIAIGQPAPQTRASPPIAIAPRGPRSPPLRPPARSAEPRFPTGHRGFGESLDLGGFSPGAPPASGSRR</sequence>
<evidence type="ECO:0000313" key="2">
    <source>
        <dbReference type="EMBL" id="CAE0686019.1"/>
    </source>
</evidence>
<reference evidence="4" key="2">
    <citation type="submission" date="2021-11" db="EMBL/GenBank/DDBJ databases">
        <authorList>
            <consortium name="Genoscope - CEA"/>
            <person name="William W."/>
        </authorList>
    </citation>
    <scope>NUCLEOTIDE SEQUENCE</scope>
</reference>
<organism evidence="3">
    <name type="scientific">Pelagomonas calceolata</name>
    <dbReference type="NCBI Taxonomy" id="35677"/>
    <lineage>
        <taxon>Eukaryota</taxon>
        <taxon>Sar</taxon>
        <taxon>Stramenopiles</taxon>
        <taxon>Ochrophyta</taxon>
        <taxon>Pelagophyceae</taxon>
        <taxon>Pelagomonadales</taxon>
        <taxon>Pelagomonadaceae</taxon>
        <taxon>Pelagomonas</taxon>
    </lineage>
</organism>
<keyword evidence="5" id="KW-1185">Reference proteome</keyword>
<protein>
    <submittedName>
        <fullName evidence="3">Uncharacterized protein</fullName>
    </submittedName>
</protein>
<dbReference type="Proteomes" id="UP000789595">
    <property type="component" value="Unassembled WGS sequence"/>
</dbReference>
<evidence type="ECO:0000313" key="4">
    <source>
        <dbReference type="EMBL" id="CAH0365395.1"/>
    </source>
</evidence>
<evidence type="ECO:0000256" key="1">
    <source>
        <dbReference type="SAM" id="MobiDB-lite"/>
    </source>
</evidence>
<feature type="compositionally biased region" description="Pro residues" evidence="1">
    <location>
        <begin position="139"/>
        <end position="148"/>
    </location>
</feature>
<accession>A0A6S8R039</accession>
<reference evidence="3" key="1">
    <citation type="submission" date="2021-01" db="EMBL/GenBank/DDBJ databases">
        <authorList>
            <person name="Corre E."/>
            <person name="Pelletier E."/>
            <person name="Niang G."/>
            <person name="Scheremetjew M."/>
            <person name="Finn R."/>
            <person name="Kale V."/>
            <person name="Holt S."/>
            <person name="Cochrane G."/>
            <person name="Meng A."/>
            <person name="Brown T."/>
            <person name="Cohen L."/>
        </authorList>
    </citation>
    <scope>NUCLEOTIDE SEQUENCE</scope>
    <source>
        <strain evidence="3">CCMP1756</strain>
    </source>
</reference>
<gene>
    <name evidence="2" type="ORF">PCAL00307_LOCUS1453</name>
    <name evidence="3" type="ORF">PCAL00307_LOCUS1454</name>
    <name evidence="4" type="ORF">PECAL_1P18350</name>
</gene>
<dbReference type="EMBL" id="HBIW01001691">
    <property type="protein sequence ID" value="CAE0686019.1"/>
    <property type="molecule type" value="Transcribed_RNA"/>
</dbReference>
<evidence type="ECO:0000313" key="3">
    <source>
        <dbReference type="EMBL" id="CAE0686020.1"/>
    </source>
</evidence>
<dbReference type="AlphaFoldDB" id="A0A6S8R039"/>
<evidence type="ECO:0000313" key="5">
    <source>
        <dbReference type="Proteomes" id="UP000789595"/>
    </source>
</evidence>
<feature type="region of interest" description="Disordered" evidence="1">
    <location>
        <begin position="1"/>
        <end position="60"/>
    </location>
</feature>
<dbReference type="EMBL" id="HBIW01001692">
    <property type="protein sequence ID" value="CAE0686020.1"/>
    <property type="molecule type" value="Transcribed_RNA"/>
</dbReference>